<feature type="domain" description="Tli3-like" evidence="1">
    <location>
        <begin position="53"/>
        <end position="161"/>
    </location>
</feature>
<dbReference type="EMBL" id="JAEKFT010000059">
    <property type="protein sequence ID" value="MBT0964170.1"/>
    <property type="molecule type" value="Genomic_DNA"/>
</dbReference>
<reference evidence="3" key="1">
    <citation type="journal article" date="2022" name="ISME J.">
        <title>Genetic and phylogenetic analysis of dissimilatory iodate-reducing bacteria identifies potential niches across the world's oceans.</title>
        <authorList>
            <person name="Reyes-Umana V."/>
            <person name="Henning Z."/>
            <person name="Lee K."/>
            <person name="Barnum T.P."/>
            <person name="Coates J.D."/>
        </authorList>
    </citation>
    <scope>NUCLEOTIDE SEQUENCE [LARGE SCALE GENOMIC DNA]</scope>
    <source>
        <strain evidence="3">IR12</strain>
    </source>
</reference>
<sequence>MWLIPLWTLGLALACWMFGQWMLKRPARLLATGLTISALIPWLPSSHAEPPTKPSTQVVYRFDDHRHLELVGYGCEGAIDYVDTKRGIKTRLMEQFARVFLPRIVHADNDGDFIFIPYDDVSAFRVSKDHGKTFNSARWVGSVEYGTEVKAITVINQQAFIEVKDGRVFMTSKPFGEGWGMLVIDPVNHLPTTVFSERPEFQNLPTTIPEVKEYKGWSQMRCDPDLEGDPKQTAGTRWNAFQFAVLDLLGRTVALPIIWAVGALS</sequence>
<dbReference type="Proteomes" id="UP000694660">
    <property type="component" value="Unassembled WGS sequence"/>
</dbReference>
<name>A0A944DCA6_DENI1</name>
<comment type="caution">
    <text evidence="2">The sequence shown here is derived from an EMBL/GenBank/DDBJ whole genome shotgun (WGS) entry which is preliminary data.</text>
</comment>
<dbReference type="InterPro" id="IPR057562">
    <property type="entry name" value="Tli3-like_dom"/>
</dbReference>
<dbReference type="AlphaFoldDB" id="A0A944DCA6"/>
<evidence type="ECO:0000259" key="1">
    <source>
        <dbReference type="Pfam" id="PF24316"/>
    </source>
</evidence>
<evidence type="ECO:0000313" key="2">
    <source>
        <dbReference type="EMBL" id="MBT0964170.1"/>
    </source>
</evidence>
<proteinExistence type="predicted"/>
<organism evidence="2 3">
    <name type="scientific">Denitromonas iodatirespirans</name>
    <dbReference type="NCBI Taxonomy" id="2795389"/>
    <lineage>
        <taxon>Bacteria</taxon>
        <taxon>Pseudomonadati</taxon>
        <taxon>Pseudomonadota</taxon>
        <taxon>Betaproteobacteria</taxon>
        <taxon>Rhodocyclales</taxon>
        <taxon>Zoogloeaceae</taxon>
        <taxon>Denitromonas</taxon>
    </lineage>
</organism>
<dbReference type="RefSeq" id="WP_214364092.1">
    <property type="nucleotide sequence ID" value="NZ_JAEKFT010000059.1"/>
</dbReference>
<evidence type="ECO:0000313" key="3">
    <source>
        <dbReference type="Proteomes" id="UP000694660"/>
    </source>
</evidence>
<accession>A0A944DCA6</accession>
<protein>
    <recommendedName>
        <fullName evidence="1">Tli3-like domain-containing protein</fullName>
    </recommendedName>
</protein>
<gene>
    <name evidence="2" type="ORF">I8J34_23580</name>
</gene>
<dbReference type="Pfam" id="PF24316">
    <property type="entry name" value="Tli3"/>
    <property type="match status" value="1"/>
</dbReference>
<keyword evidence="3" id="KW-1185">Reference proteome</keyword>